<evidence type="ECO:0000313" key="2">
    <source>
        <dbReference type="Proteomes" id="UP000308197"/>
    </source>
</evidence>
<name>A0A5C3PGV9_9APHY</name>
<keyword evidence="2" id="KW-1185">Reference proteome</keyword>
<sequence length="157" mass="17779">MQGCNERIDKDTVEFLDTWKSRTSVRFSIVRATIYFSLPWAAPSFKCYRWTLKPTQKPNRYKVVDYTGLYTLALGAGNGKYVTFSGHTREDFAHTDSNSGHKGIELPCRDNLMIHAAYTSIVHRSGFVGWQEANAILTYSLMDCYLGSDDDDGTPET</sequence>
<evidence type="ECO:0000313" key="1">
    <source>
        <dbReference type="EMBL" id="TFK88482.1"/>
    </source>
</evidence>
<protein>
    <submittedName>
        <fullName evidence="1">Uncharacterized protein</fullName>
    </submittedName>
</protein>
<proteinExistence type="predicted"/>
<gene>
    <name evidence="1" type="ORF">K466DRAFT_585519</name>
</gene>
<accession>A0A5C3PGV9</accession>
<dbReference type="AlphaFoldDB" id="A0A5C3PGV9"/>
<dbReference type="InParanoid" id="A0A5C3PGV9"/>
<dbReference type="EMBL" id="ML211111">
    <property type="protein sequence ID" value="TFK88482.1"/>
    <property type="molecule type" value="Genomic_DNA"/>
</dbReference>
<organism evidence="1 2">
    <name type="scientific">Polyporus arcularius HHB13444</name>
    <dbReference type="NCBI Taxonomy" id="1314778"/>
    <lineage>
        <taxon>Eukaryota</taxon>
        <taxon>Fungi</taxon>
        <taxon>Dikarya</taxon>
        <taxon>Basidiomycota</taxon>
        <taxon>Agaricomycotina</taxon>
        <taxon>Agaricomycetes</taxon>
        <taxon>Polyporales</taxon>
        <taxon>Polyporaceae</taxon>
        <taxon>Polyporus</taxon>
    </lineage>
</organism>
<reference evidence="1 2" key="1">
    <citation type="journal article" date="2019" name="Nat. Ecol. Evol.">
        <title>Megaphylogeny resolves global patterns of mushroom evolution.</title>
        <authorList>
            <person name="Varga T."/>
            <person name="Krizsan K."/>
            <person name="Foldi C."/>
            <person name="Dima B."/>
            <person name="Sanchez-Garcia M."/>
            <person name="Sanchez-Ramirez S."/>
            <person name="Szollosi G.J."/>
            <person name="Szarkandi J.G."/>
            <person name="Papp V."/>
            <person name="Albert L."/>
            <person name="Andreopoulos W."/>
            <person name="Angelini C."/>
            <person name="Antonin V."/>
            <person name="Barry K.W."/>
            <person name="Bougher N.L."/>
            <person name="Buchanan P."/>
            <person name="Buyck B."/>
            <person name="Bense V."/>
            <person name="Catcheside P."/>
            <person name="Chovatia M."/>
            <person name="Cooper J."/>
            <person name="Damon W."/>
            <person name="Desjardin D."/>
            <person name="Finy P."/>
            <person name="Geml J."/>
            <person name="Haridas S."/>
            <person name="Hughes K."/>
            <person name="Justo A."/>
            <person name="Karasinski D."/>
            <person name="Kautmanova I."/>
            <person name="Kiss B."/>
            <person name="Kocsube S."/>
            <person name="Kotiranta H."/>
            <person name="LaButti K.M."/>
            <person name="Lechner B.E."/>
            <person name="Liimatainen K."/>
            <person name="Lipzen A."/>
            <person name="Lukacs Z."/>
            <person name="Mihaltcheva S."/>
            <person name="Morgado L.N."/>
            <person name="Niskanen T."/>
            <person name="Noordeloos M.E."/>
            <person name="Ohm R.A."/>
            <person name="Ortiz-Santana B."/>
            <person name="Ovrebo C."/>
            <person name="Racz N."/>
            <person name="Riley R."/>
            <person name="Savchenko A."/>
            <person name="Shiryaev A."/>
            <person name="Soop K."/>
            <person name="Spirin V."/>
            <person name="Szebenyi C."/>
            <person name="Tomsovsky M."/>
            <person name="Tulloss R.E."/>
            <person name="Uehling J."/>
            <person name="Grigoriev I.V."/>
            <person name="Vagvolgyi C."/>
            <person name="Papp T."/>
            <person name="Martin F.M."/>
            <person name="Miettinen O."/>
            <person name="Hibbett D.S."/>
            <person name="Nagy L.G."/>
        </authorList>
    </citation>
    <scope>NUCLEOTIDE SEQUENCE [LARGE SCALE GENOMIC DNA]</scope>
    <source>
        <strain evidence="1 2">HHB13444</strain>
    </source>
</reference>
<dbReference type="Proteomes" id="UP000308197">
    <property type="component" value="Unassembled WGS sequence"/>
</dbReference>